<proteinExistence type="inferred from homology"/>
<dbReference type="SUPFAM" id="SSF53223">
    <property type="entry name" value="Aminoacid dehydrogenase-like, N-terminal domain"/>
    <property type="match status" value="1"/>
</dbReference>
<dbReference type="Gene3D" id="3.40.50.10860">
    <property type="entry name" value="Leucine Dehydrogenase, chain A, domain 1"/>
    <property type="match status" value="1"/>
</dbReference>
<name>A0A0F5FGU7_9HYPH</name>
<dbReference type="GO" id="GO:0005829">
    <property type="term" value="C:cytosol"/>
    <property type="evidence" value="ECO:0007669"/>
    <property type="project" value="TreeGrafter"/>
</dbReference>
<evidence type="ECO:0000313" key="12">
    <source>
        <dbReference type="Proteomes" id="UP000033649"/>
    </source>
</evidence>
<evidence type="ECO:0000256" key="3">
    <source>
        <dbReference type="ARBA" id="ARBA00022605"/>
    </source>
</evidence>
<dbReference type="InterPro" id="IPR011342">
    <property type="entry name" value="Shikimate_DH"/>
</dbReference>
<organism evidence="11 12">
    <name type="scientific">Devosia chinhatensis</name>
    <dbReference type="NCBI Taxonomy" id="429727"/>
    <lineage>
        <taxon>Bacteria</taxon>
        <taxon>Pseudomonadati</taxon>
        <taxon>Pseudomonadota</taxon>
        <taxon>Alphaproteobacteria</taxon>
        <taxon>Hyphomicrobiales</taxon>
        <taxon>Devosiaceae</taxon>
        <taxon>Devosia</taxon>
    </lineage>
</organism>
<sequence length="288" mass="30326">MPPNFCLPETEIVTQKAFVIGHPIAHSRSPLIHGTWLREHKIDGTYEAIDVAPDALPEFFDRLRGGAFVGGNVTIPHKEAVFALCDSVDALARTIGAVNTLVVRDGRVEGSNSDYLGFLGNLDAGLPSWAEIPGDAVVIGAGGAARAILVALRERFPGTIHVLNRTPANAEALIAEIEGPFAAHGLDAFATLAPGAALLVNTSAVGMHGTRFEGLDLGLLPQTALVTDIVYTPLVTPLLAAAQARGLRTVDGLGMLLHQAVPGFSAWFGVQPDVTPHLRARIEATLDH</sequence>
<comment type="similarity">
    <text evidence="8">Belongs to the shikimate dehydrogenase family.</text>
</comment>
<dbReference type="OrthoDB" id="9792692at2"/>
<dbReference type="UniPathway" id="UPA00053">
    <property type="reaction ID" value="UER00087"/>
</dbReference>
<feature type="binding site" evidence="8">
    <location>
        <begin position="140"/>
        <end position="144"/>
    </location>
    <ligand>
        <name>NADP(+)</name>
        <dbReference type="ChEBI" id="CHEBI:58349"/>
    </ligand>
</feature>
<dbReference type="PANTHER" id="PTHR21089:SF1">
    <property type="entry name" value="BIFUNCTIONAL 3-DEHYDROQUINATE DEHYDRATASE_SHIKIMATE DEHYDROGENASE, CHLOROPLASTIC"/>
    <property type="match status" value="1"/>
</dbReference>
<dbReference type="HAMAP" id="MF_00222">
    <property type="entry name" value="Shikimate_DH_AroE"/>
    <property type="match status" value="1"/>
</dbReference>
<feature type="binding site" evidence="8">
    <location>
        <position position="231"/>
    </location>
    <ligand>
        <name>shikimate</name>
        <dbReference type="ChEBI" id="CHEBI:36208"/>
    </ligand>
</feature>
<keyword evidence="12" id="KW-1185">Reference proteome</keyword>
<feature type="active site" description="Proton acceptor" evidence="8">
    <location>
        <position position="78"/>
    </location>
</feature>
<evidence type="ECO:0000256" key="2">
    <source>
        <dbReference type="ARBA" id="ARBA00012962"/>
    </source>
</evidence>
<comment type="pathway">
    <text evidence="1 8">Metabolic intermediate biosynthesis; chorismate biosynthesis; chorismate from D-erythrose 4-phosphate and phosphoenolpyruvate: step 4/7.</text>
</comment>
<dbReference type="GO" id="GO:0019632">
    <property type="term" value="P:shikimate metabolic process"/>
    <property type="evidence" value="ECO:0007669"/>
    <property type="project" value="InterPro"/>
</dbReference>
<dbReference type="NCBIfam" id="NF001312">
    <property type="entry name" value="PRK00258.1-4"/>
    <property type="match status" value="1"/>
</dbReference>
<feature type="domain" description="Shikimate dehydrogenase substrate binding N-terminal" evidence="9">
    <location>
        <begin position="19"/>
        <end position="101"/>
    </location>
</feature>
<feature type="binding site" evidence="8">
    <location>
        <position position="99"/>
    </location>
    <ligand>
        <name>shikimate</name>
        <dbReference type="ChEBI" id="CHEBI:36208"/>
    </ligand>
</feature>
<feature type="binding site" evidence="8">
    <location>
        <position position="74"/>
    </location>
    <ligand>
        <name>shikimate</name>
        <dbReference type="ChEBI" id="CHEBI:36208"/>
    </ligand>
</feature>
<dbReference type="InterPro" id="IPR046346">
    <property type="entry name" value="Aminoacid_DH-like_N_sf"/>
</dbReference>
<dbReference type="GO" id="GO:0009423">
    <property type="term" value="P:chorismate biosynthetic process"/>
    <property type="evidence" value="ECO:0007669"/>
    <property type="project" value="UniProtKB-UniRule"/>
</dbReference>
<dbReference type="NCBIfam" id="TIGR00507">
    <property type="entry name" value="aroE"/>
    <property type="match status" value="1"/>
</dbReference>
<evidence type="ECO:0000256" key="5">
    <source>
        <dbReference type="ARBA" id="ARBA00023002"/>
    </source>
</evidence>
<evidence type="ECO:0000313" key="11">
    <source>
        <dbReference type="EMBL" id="KKB07810.1"/>
    </source>
</evidence>
<comment type="caution">
    <text evidence="8">Lacks conserved residue(s) required for the propagation of feature annotation.</text>
</comment>
<dbReference type="InterPro" id="IPR013708">
    <property type="entry name" value="Shikimate_DH-bd_N"/>
</dbReference>
<keyword evidence="6 8" id="KW-0057">Aromatic amino acid biosynthesis</keyword>
<evidence type="ECO:0000256" key="8">
    <source>
        <dbReference type="HAMAP-Rule" id="MF_00222"/>
    </source>
</evidence>
<feature type="binding site" evidence="8">
    <location>
        <begin position="27"/>
        <end position="29"/>
    </location>
    <ligand>
        <name>shikimate</name>
        <dbReference type="ChEBI" id="CHEBI:36208"/>
    </ligand>
</feature>
<dbReference type="GO" id="GO:0009073">
    <property type="term" value="P:aromatic amino acid family biosynthetic process"/>
    <property type="evidence" value="ECO:0007669"/>
    <property type="project" value="UniProtKB-KW"/>
</dbReference>
<comment type="subunit">
    <text evidence="8">Homodimer.</text>
</comment>
<accession>A0A0F5FGU7</accession>
<evidence type="ECO:0000256" key="4">
    <source>
        <dbReference type="ARBA" id="ARBA00022857"/>
    </source>
</evidence>
<dbReference type="GO" id="GO:0004764">
    <property type="term" value="F:shikimate 3-dehydrogenase (NADP+) activity"/>
    <property type="evidence" value="ECO:0007669"/>
    <property type="project" value="UniProtKB-UniRule"/>
</dbReference>
<feature type="binding site" evidence="8">
    <location>
        <position position="114"/>
    </location>
    <ligand>
        <name>shikimate</name>
        <dbReference type="ChEBI" id="CHEBI:36208"/>
    </ligand>
</feature>
<dbReference type="PATRIC" id="fig|429727.3.peg.2927"/>
<evidence type="ECO:0000256" key="1">
    <source>
        <dbReference type="ARBA" id="ARBA00004871"/>
    </source>
</evidence>
<dbReference type="Gene3D" id="3.40.50.720">
    <property type="entry name" value="NAD(P)-binding Rossmann-like Domain"/>
    <property type="match status" value="1"/>
</dbReference>
<comment type="caution">
    <text evidence="11">The sequence shown here is derived from an EMBL/GenBank/DDBJ whole genome shotgun (WGS) entry which is preliminary data.</text>
</comment>
<dbReference type="SUPFAM" id="SSF51735">
    <property type="entry name" value="NAD(P)-binding Rossmann-fold domains"/>
    <property type="match status" value="1"/>
</dbReference>
<comment type="catalytic activity">
    <reaction evidence="7 8">
        <text>shikimate + NADP(+) = 3-dehydroshikimate + NADPH + H(+)</text>
        <dbReference type="Rhea" id="RHEA:17737"/>
        <dbReference type="ChEBI" id="CHEBI:15378"/>
        <dbReference type="ChEBI" id="CHEBI:16630"/>
        <dbReference type="ChEBI" id="CHEBI:36208"/>
        <dbReference type="ChEBI" id="CHEBI:57783"/>
        <dbReference type="ChEBI" id="CHEBI:58349"/>
        <dbReference type="EC" id="1.1.1.25"/>
    </reaction>
</comment>
<evidence type="ECO:0000256" key="6">
    <source>
        <dbReference type="ARBA" id="ARBA00023141"/>
    </source>
</evidence>
<dbReference type="Proteomes" id="UP000033649">
    <property type="component" value="Unassembled WGS sequence"/>
</dbReference>
<comment type="function">
    <text evidence="8">Involved in the biosynthesis of the chorismate, which leads to the biosynthesis of aromatic amino acids. Catalyzes the reversible NADPH linked reduction of 3-dehydroshikimate (DHSA) to yield shikimate (SA).</text>
</comment>
<dbReference type="Pfam" id="PF08501">
    <property type="entry name" value="Shikimate_dh_N"/>
    <property type="match status" value="1"/>
</dbReference>
<feature type="binding site" evidence="8">
    <location>
        <position position="259"/>
    </location>
    <ligand>
        <name>shikimate</name>
        <dbReference type="ChEBI" id="CHEBI:36208"/>
    </ligand>
</feature>
<dbReference type="CDD" id="cd01065">
    <property type="entry name" value="NAD_bind_Shikimate_DH"/>
    <property type="match status" value="1"/>
</dbReference>
<dbReference type="InterPro" id="IPR036291">
    <property type="entry name" value="NAD(P)-bd_dom_sf"/>
</dbReference>
<keyword evidence="5 8" id="KW-0560">Oxidoreductase</keyword>
<dbReference type="InterPro" id="IPR022893">
    <property type="entry name" value="Shikimate_DH_fam"/>
</dbReference>
<dbReference type="EMBL" id="JZEY01000061">
    <property type="protein sequence ID" value="KKB07810.1"/>
    <property type="molecule type" value="Genomic_DNA"/>
</dbReference>
<dbReference type="RefSeq" id="WP_046105840.1">
    <property type="nucleotide sequence ID" value="NZ_JZEY01000061.1"/>
</dbReference>
<feature type="binding site" evidence="8">
    <location>
        <position position="229"/>
    </location>
    <ligand>
        <name>NADP(+)</name>
        <dbReference type="ChEBI" id="CHEBI:58349"/>
    </ligand>
</feature>
<dbReference type="GO" id="GO:0050661">
    <property type="term" value="F:NADP binding"/>
    <property type="evidence" value="ECO:0007669"/>
    <property type="project" value="InterPro"/>
</dbReference>
<protein>
    <recommendedName>
        <fullName evidence="2 8">Shikimate dehydrogenase (NADP(+))</fullName>
        <shortName evidence="8">SDH</shortName>
        <ecNumber evidence="2 8">1.1.1.25</ecNumber>
    </recommendedName>
</protein>
<feature type="binding site" evidence="8">
    <location>
        <position position="252"/>
    </location>
    <ligand>
        <name>NADP(+)</name>
        <dbReference type="ChEBI" id="CHEBI:58349"/>
    </ligand>
</feature>
<evidence type="ECO:0000256" key="7">
    <source>
        <dbReference type="ARBA" id="ARBA00049442"/>
    </source>
</evidence>
<feature type="domain" description="SDH C-terminal" evidence="10">
    <location>
        <begin position="252"/>
        <end position="275"/>
    </location>
</feature>
<keyword evidence="3 8" id="KW-0028">Amino-acid biosynthesis</keyword>
<dbReference type="GO" id="GO:0008652">
    <property type="term" value="P:amino acid biosynthetic process"/>
    <property type="evidence" value="ECO:0007669"/>
    <property type="project" value="UniProtKB-KW"/>
</dbReference>
<dbReference type="PANTHER" id="PTHR21089">
    <property type="entry name" value="SHIKIMATE DEHYDROGENASE"/>
    <property type="match status" value="1"/>
</dbReference>
<dbReference type="InterPro" id="IPR041121">
    <property type="entry name" value="SDH_C"/>
</dbReference>
<gene>
    <name evidence="8" type="primary">aroE</name>
    <name evidence="11" type="ORF">VE26_14275</name>
</gene>
<dbReference type="EC" id="1.1.1.25" evidence="2 8"/>
<keyword evidence="4 8" id="KW-0521">NADP</keyword>
<evidence type="ECO:0000259" key="10">
    <source>
        <dbReference type="Pfam" id="PF18317"/>
    </source>
</evidence>
<dbReference type="Pfam" id="PF18317">
    <property type="entry name" value="SDH_C"/>
    <property type="match status" value="1"/>
</dbReference>
<dbReference type="STRING" id="429727.VE26_14275"/>
<evidence type="ECO:0000259" key="9">
    <source>
        <dbReference type="Pfam" id="PF08501"/>
    </source>
</evidence>
<reference evidence="11 12" key="1">
    <citation type="submission" date="2015-03" db="EMBL/GenBank/DDBJ databases">
        <authorList>
            <person name="Hassan Y."/>
            <person name="Lepp D."/>
            <person name="Li X.-Z."/>
            <person name="Zhou T."/>
        </authorList>
    </citation>
    <scope>NUCLEOTIDE SEQUENCE [LARGE SCALE GENOMIC DNA]</scope>
    <source>
        <strain evidence="11 12">IPL18</strain>
    </source>
</reference>
<dbReference type="AlphaFoldDB" id="A0A0F5FGU7"/>